<keyword evidence="8" id="KW-1015">Disulfide bond</keyword>
<feature type="transmembrane region" description="Helical" evidence="10">
    <location>
        <begin position="92"/>
        <end position="111"/>
    </location>
</feature>
<dbReference type="KEGG" id="vg:80534801"/>
<evidence type="ECO:0000256" key="8">
    <source>
        <dbReference type="ARBA" id="ARBA00023157"/>
    </source>
</evidence>
<evidence type="ECO:0000256" key="3">
    <source>
        <dbReference type="ARBA" id="ARBA00022844"/>
    </source>
</evidence>
<dbReference type="InterPro" id="IPR005211">
    <property type="entry name" value="Herpes_glycoprotein_N_domain"/>
</dbReference>
<keyword evidence="5" id="KW-0261">Viral envelope protein</keyword>
<evidence type="ECO:0000256" key="2">
    <source>
        <dbReference type="ARBA" id="ARBA00022812"/>
    </source>
</evidence>
<dbReference type="InterPro" id="IPR034707">
    <property type="entry name" value="HSV_GN"/>
</dbReference>
<dbReference type="GO" id="GO:0019031">
    <property type="term" value="C:viral envelope"/>
    <property type="evidence" value="ECO:0007669"/>
    <property type="project" value="UniProtKB-KW"/>
</dbReference>
<evidence type="ECO:0000256" key="10">
    <source>
        <dbReference type="SAM" id="Phobius"/>
    </source>
</evidence>
<accession>I3VQ66</accession>
<evidence type="ECO:0000313" key="13">
    <source>
        <dbReference type="Proteomes" id="UP000103899"/>
    </source>
</evidence>
<evidence type="ECO:0000256" key="5">
    <source>
        <dbReference type="ARBA" id="ARBA00022879"/>
    </source>
</evidence>
<keyword evidence="7 10" id="KW-0472">Membrane</keyword>
<evidence type="ECO:0000256" key="9">
    <source>
        <dbReference type="ARBA" id="ARBA00034089"/>
    </source>
</evidence>
<evidence type="ECO:0000256" key="6">
    <source>
        <dbReference type="ARBA" id="ARBA00022989"/>
    </source>
</evidence>
<sequence length="127" mass="13746">MSSVSVSQDAVPYEGRRQCQTGILRLGANRLSITRYIFAVTFVLGVVFVPAAGATGASTPAPPTPTAHAPGHDFYGVGCRSHAYELSIGSFASVWIMVNFITLICSFAVFLKHWCYKTFTQDTSKGY</sequence>
<keyword evidence="1 10" id="KW-0812">Transmembrane</keyword>
<keyword evidence="3" id="KW-0946">Virion</keyword>
<evidence type="ECO:0000259" key="11">
    <source>
        <dbReference type="Pfam" id="PF03554"/>
    </source>
</evidence>
<evidence type="ECO:0000256" key="7">
    <source>
        <dbReference type="ARBA" id="ARBA00023136"/>
    </source>
</evidence>
<keyword evidence="4" id="KW-1043">Host membrane</keyword>
<evidence type="ECO:0000256" key="4">
    <source>
        <dbReference type="ARBA" id="ARBA00022870"/>
    </source>
</evidence>
<organism evidence="12 13">
    <name type="scientific">miniopterid betaherpesvirus 1</name>
    <dbReference type="NCBI Taxonomy" id="3070189"/>
    <lineage>
        <taxon>Viruses</taxon>
        <taxon>Duplodnaviria</taxon>
        <taxon>Heunggongvirae</taxon>
        <taxon>Peploviricota</taxon>
        <taxon>Herviviricetes</taxon>
        <taxon>Herpesvirales</taxon>
        <taxon>Orthoherpesviridae</taxon>
        <taxon>Betaherpesvirinae</taxon>
        <taxon>Quwivirus</taxon>
        <taxon>Quwivirus miniopteridbeta1</taxon>
    </lineage>
</organism>
<dbReference type="Proteomes" id="UP000103899">
    <property type="component" value="Segment"/>
</dbReference>
<evidence type="ECO:0000313" key="12">
    <source>
        <dbReference type="EMBL" id="AFK83910.1"/>
    </source>
</evidence>
<protein>
    <submittedName>
        <fullName evidence="12">B73</fullName>
    </submittedName>
</protein>
<comment type="function">
    <text evidence="9">Envelope glycoprotein necessary for proper maturation of gM and modulation of its membrane fusion activity. Also plays a critical role in virion morphogenesis.</text>
</comment>
<feature type="transmembrane region" description="Helical" evidence="10">
    <location>
        <begin position="33"/>
        <end position="53"/>
    </location>
</feature>
<feature type="domain" description="Herpesvirus envelope glycoprotein N" evidence="11">
    <location>
        <begin position="62"/>
        <end position="125"/>
    </location>
</feature>
<dbReference type="Pfam" id="PF03554">
    <property type="entry name" value="Herpes_UL73"/>
    <property type="match status" value="1"/>
</dbReference>
<dbReference type="GeneID" id="80534801"/>
<dbReference type="RefSeq" id="YP_010797098.1">
    <property type="nucleotide sequence ID" value="NC_076129.1"/>
</dbReference>
<keyword evidence="2" id="KW-1040">Host Golgi apparatus</keyword>
<name>I3VQ66_9BETA</name>
<proteinExistence type="inferred from homology"/>
<keyword evidence="13" id="KW-1185">Reference proteome</keyword>
<dbReference type="EMBL" id="JQ805139">
    <property type="protein sequence ID" value="AFK83910.1"/>
    <property type="molecule type" value="Genomic_DNA"/>
</dbReference>
<dbReference type="HAMAP" id="MF_04037">
    <property type="entry name" value="HSV_GN"/>
    <property type="match status" value="1"/>
</dbReference>
<reference evidence="12 13" key="1">
    <citation type="journal article" date="2012" name="J. Virol.">
        <title>A Novel Bat Herpesvirus Encodes Homologues of Major Histocompatibility Complex Classes I and II, C-Type Lectin, and a Unique Family of Immune-Related Genes.</title>
        <authorList>
            <person name="Zhang H."/>
            <person name="Todd S."/>
            <person name="Tachedjian M."/>
            <person name="Barr J.A."/>
            <person name="Luo M."/>
            <person name="Yu M."/>
            <person name="Marsh G.A."/>
            <person name="Crameri G."/>
            <person name="Wang L.F."/>
        </authorList>
    </citation>
    <scope>NUCLEOTIDE SEQUENCE [LARGE SCALE GENOMIC DNA]</scope>
    <source>
        <strain evidence="12">B7D8</strain>
    </source>
</reference>
<keyword evidence="6 10" id="KW-1133">Transmembrane helix</keyword>
<evidence type="ECO:0000256" key="1">
    <source>
        <dbReference type="ARBA" id="ARBA00022692"/>
    </source>
</evidence>